<keyword evidence="1" id="KW-0614">Plasmid</keyword>
<accession>A0A2P9E481</accession>
<dbReference type="EMBL" id="LT985241">
    <property type="protein sequence ID" value="SPD98202.1"/>
    <property type="molecule type" value="Genomic_DNA"/>
</dbReference>
<dbReference type="AlphaFoldDB" id="A0A2P9E481"/>
<geneLocation type="plasmid" evidence="1">
    <name>RCS40_p</name>
</geneLocation>
<protein>
    <submittedName>
        <fullName evidence="1">Uncharacterized protein</fullName>
    </submittedName>
</protein>
<evidence type="ECO:0000313" key="1">
    <source>
        <dbReference type="EMBL" id="SPD98202.1"/>
    </source>
</evidence>
<sequence>MVEESAAWVQEAVQSLAAVGPVPVVVGLAPAADLVPVLFAVEAVAPVTADLRATRNWPAAIEQYHHQAQLAPFAAALHYQSAHQLQIQNLPKTVRP</sequence>
<name>A0A2P9E481_ECOLX</name>
<reference evidence="1" key="1">
    <citation type="submission" date="2018-02" db="EMBL/GenBank/DDBJ databases">
        <authorList>
            <person name="Cohen D.B."/>
            <person name="Kent A.D."/>
        </authorList>
    </citation>
    <scope>NUCLEOTIDE SEQUENCE</scope>
    <source>
        <strain evidence="1">721</strain>
    </source>
</reference>
<gene>
    <name evidence="1" type="ORF">RCS40_P0089</name>
</gene>
<organism evidence="1">
    <name type="scientific">Escherichia coli</name>
    <dbReference type="NCBI Taxonomy" id="562"/>
    <lineage>
        <taxon>Bacteria</taxon>
        <taxon>Pseudomonadati</taxon>
        <taxon>Pseudomonadota</taxon>
        <taxon>Gammaproteobacteria</taxon>
        <taxon>Enterobacterales</taxon>
        <taxon>Enterobacteriaceae</taxon>
        <taxon>Escherichia</taxon>
    </lineage>
</organism>
<proteinExistence type="predicted"/>